<organism evidence="1 2">
    <name type="scientific">Amycolatopsis umgeniensis</name>
    <dbReference type="NCBI Taxonomy" id="336628"/>
    <lineage>
        <taxon>Bacteria</taxon>
        <taxon>Bacillati</taxon>
        <taxon>Actinomycetota</taxon>
        <taxon>Actinomycetes</taxon>
        <taxon>Pseudonocardiales</taxon>
        <taxon>Pseudonocardiaceae</taxon>
        <taxon>Amycolatopsis</taxon>
    </lineage>
</organism>
<evidence type="ECO:0000313" key="2">
    <source>
        <dbReference type="Proteomes" id="UP000580861"/>
    </source>
</evidence>
<dbReference type="Proteomes" id="UP000580861">
    <property type="component" value="Unassembled WGS sequence"/>
</dbReference>
<reference evidence="1 2" key="1">
    <citation type="submission" date="2020-08" db="EMBL/GenBank/DDBJ databases">
        <title>Sequencing the genomes of 1000 actinobacteria strains.</title>
        <authorList>
            <person name="Klenk H.-P."/>
        </authorList>
    </citation>
    <scope>NUCLEOTIDE SEQUENCE [LARGE SCALE GENOMIC DNA]</scope>
    <source>
        <strain evidence="1 2">DSM 45272</strain>
    </source>
</reference>
<comment type="caution">
    <text evidence="1">The sequence shown here is derived from an EMBL/GenBank/DDBJ whole genome shotgun (WGS) entry which is preliminary data.</text>
</comment>
<accession>A0A841BFY2</accession>
<dbReference type="EMBL" id="JACHMX010000001">
    <property type="protein sequence ID" value="MBB5857414.1"/>
    <property type="molecule type" value="Genomic_DNA"/>
</dbReference>
<dbReference type="AlphaFoldDB" id="A0A841BFY2"/>
<evidence type="ECO:0008006" key="3">
    <source>
        <dbReference type="Google" id="ProtNLM"/>
    </source>
</evidence>
<keyword evidence="2" id="KW-1185">Reference proteome</keyword>
<gene>
    <name evidence="1" type="ORF">HDA45_007501</name>
</gene>
<dbReference type="RefSeq" id="WP_246480918.1">
    <property type="nucleotide sequence ID" value="NZ_JACHMX010000001.1"/>
</dbReference>
<proteinExistence type="predicted"/>
<sequence length="279" mass="29761">MRALVIGWASLRHGEATPVDVLGMRRVDAALSLAEVPHDLAWEADYDTVDPARYSHVVFVSGPVKGRQVREVHRRFAHCHRIAVGVSVADPGEEAVTGFDQVLARDHQGIATPDLSIDAPTDEVLVAGLILAPEDTAVRSSVTRWLAGIDCARVPLDPGLAPSDWARCATPDQFASILSHMDVVVTTRLDGLVMGLRAGVPVLAVDPVVGGGTLTAQADALGWPALVPAEEAGQTENLDSWWRWCSSVQGRAVAALRALPTDNGLIRDMVKAFKAGPIR</sequence>
<evidence type="ECO:0000313" key="1">
    <source>
        <dbReference type="EMBL" id="MBB5857414.1"/>
    </source>
</evidence>
<name>A0A841BFY2_9PSEU</name>
<protein>
    <recommendedName>
        <fullName evidence="3">Polysaccharide pyruvyl transferase</fullName>
    </recommendedName>
</protein>